<evidence type="ECO:0000256" key="1">
    <source>
        <dbReference type="SAM" id="MobiDB-lite"/>
    </source>
</evidence>
<feature type="compositionally biased region" description="Basic and acidic residues" evidence="1">
    <location>
        <begin position="163"/>
        <end position="172"/>
    </location>
</feature>
<protein>
    <submittedName>
        <fullName evidence="2">Uncharacterized protein</fullName>
    </submittedName>
</protein>
<sequence>MEESELISKVLRQHLGAFEVASAEATRLLDKWDSAFLALSSPSGKWNKRSAKLLSQADQQIQRMTREGQIIAMLYGQLSDEEQASFGVDAARLAAENAKLGAGYEESKARLVQHGLEMSGFRDVYADPSFRAVVKQTVPNPLNRLKSKPKPHGFISTMQSANREIKREASDD</sequence>
<dbReference type="AlphaFoldDB" id="A0A971CYY5"/>
<proteinExistence type="predicted"/>
<comment type="caution">
    <text evidence="2">The sequence shown here is derived from an EMBL/GenBank/DDBJ whole genome shotgun (WGS) entry which is preliminary data.</text>
</comment>
<dbReference type="EMBL" id="JAAXZR010000019">
    <property type="protein sequence ID" value="NLT79603.1"/>
    <property type="molecule type" value="Genomic_DNA"/>
</dbReference>
<reference evidence="2" key="2">
    <citation type="submission" date="2020-01" db="EMBL/GenBank/DDBJ databases">
        <authorList>
            <person name="Campanaro S."/>
        </authorList>
    </citation>
    <scope>NUCLEOTIDE SEQUENCE</scope>
    <source>
        <strain evidence="2">AS01afH2WH_6</strain>
    </source>
</reference>
<name>A0A971CYY5_9BIFI</name>
<evidence type="ECO:0000313" key="3">
    <source>
        <dbReference type="Proteomes" id="UP000767327"/>
    </source>
</evidence>
<reference evidence="2" key="1">
    <citation type="journal article" date="2020" name="Biotechnol. Biofuels">
        <title>New insights from the biogas microbiome by comprehensive genome-resolved metagenomics of nearly 1600 species originating from multiple anaerobic digesters.</title>
        <authorList>
            <person name="Campanaro S."/>
            <person name="Treu L."/>
            <person name="Rodriguez-R L.M."/>
            <person name="Kovalovszki A."/>
            <person name="Ziels R.M."/>
            <person name="Maus I."/>
            <person name="Zhu X."/>
            <person name="Kougias P.G."/>
            <person name="Basile A."/>
            <person name="Luo G."/>
            <person name="Schluter A."/>
            <person name="Konstantinidis K.T."/>
            <person name="Angelidaki I."/>
        </authorList>
    </citation>
    <scope>NUCLEOTIDE SEQUENCE</scope>
    <source>
        <strain evidence="2">AS01afH2WH_6</strain>
    </source>
</reference>
<organism evidence="2 3">
    <name type="scientific">Bifidobacterium crudilactis</name>
    <dbReference type="NCBI Taxonomy" id="327277"/>
    <lineage>
        <taxon>Bacteria</taxon>
        <taxon>Bacillati</taxon>
        <taxon>Actinomycetota</taxon>
        <taxon>Actinomycetes</taxon>
        <taxon>Bifidobacteriales</taxon>
        <taxon>Bifidobacteriaceae</taxon>
        <taxon>Bifidobacterium</taxon>
    </lineage>
</organism>
<dbReference type="RefSeq" id="WP_273173499.1">
    <property type="nucleotide sequence ID" value="NZ_JAAXZR010000019.1"/>
</dbReference>
<gene>
    <name evidence="2" type="ORF">GXW98_04875</name>
</gene>
<dbReference type="Proteomes" id="UP000767327">
    <property type="component" value="Unassembled WGS sequence"/>
</dbReference>
<evidence type="ECO:0000313" key="2">
    <source>
        <dbReference type="EMBL" id="NLT79603.1"/>
    </source>
</evidence>
<feature type="region of interest" description="Disordered" evidence="1">
    <location>
        <begin position="141"/>
        <end position="172"/>
    </location>
</feature>
<accession>A0A971CYY5</accession>